<dbReference type="PANTHER" id="PTHR47032:SF1">
    <property type="entry name" value="UDP-D-XYLOSE:L-FUCOSE ALPHA-1,3-D-XYLOSYLTRANSFERASE-RELATED"/>
    <property type="match status" value="1"/>
</dbReference>
<gene>
    <name evidence="3" type="ORF">XAT740_LOCUS43640</name>
</gene>
<sequence>MRYRLTYKGFVVLVILNIICGAIYMNYSFSELEHNYYQKFTICHNSSVIESAPWLLPKDKLLFPYHGLENNLDELLNVMTSCDREKKIVILHFSARWQNICQNNIYTLLRFARVRNYIVEAIGEKSLRVCIELNLPCFNGASYLKKFKNFNPDKEALFQDANFYVTGDSDISYSNKNLWRSLETYANSVGADAVFCGEMPVNIGQMYIKSNERSITMLEEWAIFEKRRPGIWDQEVIALLNNVSYRLCNTKSDCDLVKRTSTKNIDNNATSGSGKMAAVRTYSSPFQQYSNDFCPPSKQIDPCDSDVLYVHIICTIGKAKKVAKMKKLGFWMLEDYCQRSMLKNELANRYNLDPDINAHLFVERSTVMYWALYNAVLLGLCFVLIRNWEQNMKDYSRWGLIRAVQIESGKAN</sequence>
<accession>A0A815XS06</accession>
<protein>
    <recommendedName>
        <fullName evidence="2">Nucleotide-diphospho-sugar transferase domain-containing protein</fullName>
    </recommendedName>
</protein>
<feature type="transmembrane region" description="Helical" evidence="1">
    <location>
        <begin position="367"/>
        <end position="385"/>
    </location>
</feature>
<organism evidence="3 4">
    <name type="scientific">Adineta ricciae</name>
    <name type="common">Rotifer</name>
    <dbReference type="NCBI Taxonomy" id="249248"/>
    <lineage>
        <taxon>Eukaryota</taxon>
        <taxon>Metazoa</taxon>
        <taxon>Spiralia</taxon>
        <taxon>Gnathifera</taxon>
        <taxon>Rotifera</taxon>
        <taxon>Eurotatoria</taxon>
        <taxon>Bdelloidea</taxon>
        <taxon>Adinetida</taxon>
        <taxon>Adinetidae</taxon>
        <taxon>Adineta</taxon>
    </lineage>
</organism>
<evidence type="ECO:0000259" key="2">
    <source>
        <dbReference type="Pfam" id="PF03407"/>
    </source>
</evidence>
<dbReference type="Proteomes" id="UP000663828">
    <property type="component" value="Unassembled WGS sequence"/>
</dbReference>
<name>A0A815XS06_ADIRI</name>
<dbReference type="InterPro" id="IPR052636">
    <property type="entry name" value="UDP-D-xylose:L-fucose_XylT"/>
</dbReference>
<reference evidence="3" key="1">
    <citation type="submission" date="2021-02" db="EMBL/GenBank/DDBJ databases">
        <authorList>
            <person name="Nowell W R."/>
        </authorList>
    </citation>
    <scope>NUCLEOTIDE SEQUENCE</scope>
</reference>
<evidence type="ECO:0000313" key="3">
    <source>
        <dbReference type="EMBL" id="CAF1561294.1"/>
    </source>
</evidence>
<evidence type="ECO:0000256" key="1">
    <source>
        <dbReference type="SAM" id="Phobius"/>
    </source>
</evidence>
<dbReference type="AlphaFoldDB" id="A0A815XS06"/>
<dbReference type="Pfam" id="PF03407">
    <property type="entry name" value="Nucleotid_trans"/>
    <property type="match status" value="1"/>
</dbReference>
<feature type="transmembrane region" description="Helical" evidence="1">
    <location>
        <begin position="7"/>
        <end position="27"/>
    </location>
</feature>
<keyword evidence="1" id="KW-1133">Transmembrane helix</keyword>
<keyword evidence="1" id="KW-0472">Membrane</keyword>
<proteinExistence type="predicted"/>
<comment type="caution">
    <text evidence="3">The sequence shown here is derived from an EMBL/GenBank/DDBJ whole genome shotgun (WGS) entry which is preliminary data.</text>
</comment>
<feature type="domain" description="Nucleotide-diphospho-sugar transferase" evidence="2">
    <location>
        <begin position="159"/>
        <end position="325"/>
    </location>
</feature>
<dbReference type="EMBL" id="CAJNOR010005410">
    <property type="protein sequence ID" value="CAF1561294.1"/>
    <property type="molecule type" value="Genomic_DNA"/>
</dbReference>
<keyword evidence="4" id="KW-1185">Reference proteome</keyword>
<dbReference type="GO" id="GO:0016757">
    <property type="term" value="F:glycosyltransferase activity"/>
    <property type="evidence" value="ECO:0007669"/>
    <property type="project" value="TreeGrafter"/>
</dbReference>
<keyword evidence="1" id="KW-0812">Transmembrane</keyword>
<dbReference type="InterPro" id="IPR005069">
    <property type="entry name" value="Nucl-diP-sugar_transferase"/>
</dbReference>
<evidence type="ECO:0000313" key="4">
    <source>
        <dbReference type="Proteomes" id="UP000663828"/>
    </source>
</evidence>
<dbReference type="PANTHER" id="PTHR47032">
    <property type="entry name" value="UDP-D-XYLOSE:L-FUCOSE ALPHA-1,3-D-XYLOSYLTRANSFERASE-RELATED"/>
    <property type="match status" value="1"/>
</dbReference>
<dbReference type="GO" id="GO:0005794">
    <property type="term" value="C:Golgi apparatus"/>
    <property type="evidence" value="ECO:0007669"/>
    <property type="project" value="TreeGrafter"/>
</dbReference>